<dbReference type="AlphaFoldDB" id="A0A0C3D8A2"/>
<dbReference type="Proteomes" id="UP000054321">
    <property type="component" value="Unassembled WGS sequence"/>
</dbReference>
<name>A0A0C3D8A2_OIDMZ</name>
<evidence type="ECO:0000313" key="2">
    <source>
        <dbReference type="Proteomes" id="UP000054321"/>
    </source>
</evidence>
<accession>A0A0C3D8A2</accession>
<gene>
    <name evidence="1" type="ORF">OIDMADRAFT_47470</name>
</gene>
<dbReference type="InParanoid" id="A0A0C3D8A2"/>
<keyword evidence="2" id="KW-1185">Reference proteome</keyword>
<evidence type="ECO:0000313" key="1">
    <source>
        <dbReference type="EMBL" id="KIN07569.1"/>
    </source>
</evidence>
<dbReference type="EMBL" id="KN832870">
    <property type="protein sequence ID" value="KIN07569.1"/>
    <property type="molecule type" value="Genomic_DNA"/>
</dbReference>
<proteinExistence type="predicted"/>
<reference evidence="2" key="2">
    <citation type="submission" date="2015-01" db="EMBL/GenBank/DDBJ databases">
        <title>Evolutionary Origins and Diversification of the Mycorrhizal Mutualists.</title>
        <authorList>
            <consortium name="DOE Joint Genome Institute"/>
            <consortium name="Mycorrhizal Genomics Consortium"/>
            <person name="Kohler A."/>
            <person name="Kuo A."/>
            <person name="Nagy L.G."/>
            <person name="Floudas D."/>
            <person name="Copeland A."/>
            <person name="Barry K.W."/>
            <person name="Cichocki N."/>
            <person name="Veneault-Fourrey C."/>
            <person name="LaButti K."/>
            <person name="Lindquist E.A."/>
            <person name="Lipzen A."/>
            <person name="Lundell T."/>
            <person name="Morin E."/>
            <person name="Murat C."/>
            <person name="Riley R."/>
            <person name="Ohm R."/>
            <person name="Sun H."/>
            <person name="Tunlid A."/>
            <person name="Henrissat B."/>
            <person name="Grigoriev I.V."/>
            <person name="Hibbett D.S."/>
            <person name="Martin F."/>
        </authorList>
    </citation>
    <scope>NUCLEOTIDE SEQUENCE [LARGE SCALE GENOMIC DNA]</scope>
    <source>
        <strain evidence="2">Zn</strain>
    </source>
</reference>
<dbReference type="HOGENOM" id="CLU_1865691_0_0_1"/>
<sequence length="137" mass="14820">MDMAAQVWYLCTAWRSGSSTHDLLDAEGLSKKPRTTSRDETSQLVGGPRWLMGANFQGASVSDNKAAGRRSFRWLSDSATQAEARPSPCGVLAGDGAIAQPLEDHQEINCCGRMATAIWYDREGGDTGALRRDIFGP</sequence>
<organism evidence="1 2">
    <name type="scientific">Oidiodendron maius (strain Zn)</name>
    <dbReference type="NCBI Taxonomy" id="913774"/>
    <lineage>
        <taxon>Eukaryota</taxon>
        <taxon>Fungi</taxon>
        <taxon>Dikarya</taxon>
        <taxon>Ascomycota</taxon>
        <taxon>Pezizomycotina</taxon>
        <taxon>Leotiomycetes</taxon>
        <taxon>Leotiomycetes incertae sedis</taxon>
        <taxon>Myxotrichaceae</taxon>
        <taxon>Oidiodendron</taxon>
    </lineage>
</organism>
<protein>
    <submittedName>
        <fullName evidence="1">Uncharacterized protein</fullName>
    </submittedName>
</protein>
<reference evidence="1 2" key="1">
    <citation type="submission" date="2014-04" db="EMBL/GenBank/DDBJ databases">
        <authorList>
            <consortium name="DOE Joint Genome Institute"/>
            <person name="Kuo A."/>
            <person name="Martino E."/>
            <person name="Perotto S."/>
            <person name="Kohler A."/>
            <person name="Nagy L.G."/>
            <person name="Floudas D."/>
            <person name="Copeland A."/>
            <person name="Barry K.W."/>
            <person name="Cichocki N."/>
            <person name="Veneault-Fourrey C."/>
            <person name="LaButti K."/>
            <person name="Lindquist E.A."/>
            <person name="Lipzen A."/>
            <person name="Lundell T."/>
            <person name="Morin E."/>
            <person name="Murat C."/>
            <person name="Sun H."/>
            <person name="Tunlid A."/>
            <person name="Henrissat B."/>
            <person name="Grigoriev I.V."/>
            <person name="Hibbett D.S."/>
            <person name="Martin F."/>
            <person name="Nordberg H.P."/>
            <person name="Cantor M.N."/>
            <person name="Hua S.X."/>
        </authorList>
    </citation>
    <scope>NUCLEOTIDE SEQUENCE [LARGE SCALE GENOMIC DNA]</scope>
    <source>
        <strain evidence="1 2">Zn</strain>
    </source>
</reference>